<dbReference type="AlphaFoldDB" id="A0A850PRN8"/>
<evidence type="ECO:0008006" key="4">
    <source>
        <dbReference type="Google" id="ProtNLM"/>
    </source>
</evidence>
<comment type="caution">
    <text evidence="2">The sequence shown here is derived from an EMBL/GenBank/DDBJ whole genome shotgun (WGS) entry which is preliminary data.</text>
</comment>
<evidence type="ECO:0000313" key="2">
    <source>
        <dbReference type="EMBL" id="NVN53021.1"/>
    </source>
</evidence>
<organism evidence="2 3">
    <name type="scientific">Mycolicibacterium hippocampi</name>
    <dbReference type="NCBI Taxonomy" id="659824"/>
    <lineage>
        <taxon>Bacteria</taxon>
        <taxon>Bacillati</taxon>
        <taxon>Actinomycetota</taxon>
        <taxon>Actinomycetes</taxon>
        <taxon>Mycobacteriales</taxon>
        <taxon>Mycobacteriaceae</taxon>
        <taxon>Mycolicibacterium</taxon>
    </lineage>
</organism>
<gene>
    <name evidence="2" type="ORF">HLY00_4989</name>
</gene>
<keyword evidence="1" id="KW-1133">Transmembrane helix</keyword>
<accession>A0A850PRN8</accession>
<keyword evidence="1" id="KW-0472">Membrane</keyword>
<evidence type="ECO:0000313" key="3">
    <source>
        <dbReference type="Proteomes" id="UP000570517"/>
    </source>
</evidence>
<dbReference type="Proteomes" id="UP000570517">
    <property type="component" value="Unassembled WGS sequence"/>
</dbReference>
<sequence length="148" mass="15583">MTEPTDSSDAGGTAGPFLGALTIIVAIVIAVWLFNVFSGDELTDDQQIGLAVVAQNDALQREDYAAFRSYTCAEQQGVESEVIAEQQDSAATRGDRFVDGTSGVAIAGDQATADVTYHFENDPDAQETVEVAFVRQGGAWKVCSTGPS</sequence>
<proteinExistence type="predicted"/>
<dbReference type="RefSeq" id="WP_178361252.1">
    <property type="nucleotide sequence ID" value="NZ_JABFYL010000048.1"/>
</dbReference>
<dbReference type="EMBL" id="JABFYL010000048">
    <property type="protein sequence ID" value="NVN53021.1"/>
    <property type="molecule type" value="Genomic_DNA"/>
</dbReference>
<feature type="transmembrane region" description="Helical" evidence="1">
    <location>
        <begin position="17"/>
        <end position="37"/>
    </location>
</feature>
<keyword evidence="1" id="KW-0812">Transmembrane</keyword>
<evidence type="ECO:0000256" key="1">
    <source>
        <dbReference type="SAM" id="Phobius"/>
    </source>
</evidence>
<protein>
    <recommendedName>
        <fullName evidence="4">Lumazine-binding protein</fullName>
    </recommendedName>
</protein>
<name>A0A850PRN8_9MYCO</name>
<reference evidence="2 3" key="1">
    <citation type="submission" date="2020-05" db="EMBL/GenBank/DDBJ databases">
        <title>Draft genome sequence of Mycobacterium hippocampi DL, isolated from European seabass, Dicentrarchus labrax, reared in fish farms.</title>
        <authorList>
            <person name="Stathopoulou P."/>
            <person name="Asimakis E."/>
            <person name="Tzokas K."/>
            <person name="Batargias C."/>
            <person name="Tsiamis G."/>
        </authorList>
    </citation>
    <scope>NUCLEOTIDE SEQUENCE [LARGE SCALE GENOMIC DNA]</scope>
    <source>
        <strain evidence="2 3">DL</strain>
    </source>
</reference>
<keyword evidence="3" id="KW-1185">Reference proteome</keyword>